<evidence type="ECO:0000313" key="2">
    <source>
        <dbReference type="Proteomes" id="UP000799754"/>
    </source>
</evidence>
<reference evidence="1" key="1">
    <citation type="journal article" date="2020" name="Stud. Mycol.">
        <title>101 Dothideomycetes genomes: a test case for predicting lifestyles and emergence of pathogens.</title>
        <authorList>
            <person name="Haridas S."/>
            <person name="Albert R."/>
            <person name="Binder M."/>
            <person name="Bloem J."/>
            <person name="Labutti K."/>
            <person name="Salamov A."/>
            <person name="Andreopoulos B."/>
            <person name="Baker S."/>
            <person name="Barry K."/>
            <person name="Bills G."/>
            <person name="Bluhm B."/>
            <person name="Cannon C."/>
            <person name="Castanera R."/>
            <person name="Culley D."/>
            <person name="Daum C."/>
            <person name="Ezra D."/>
            <person name="Gonzalez J."/>
            <person name="Henrissat B."/>
            <person name="Kuo A."/>
            <person name="Liang C."/>
            <person name="Lipzen A."/>
            <person name="Lutzoni F."/>
            <person name="Magnuson J."/>
            <person name="Mondo S."/>
            <person name="Nolan M."/>
            <person name="Ohm R."/>
            <person name="Pangilinan J."/>
            <person name="Park H.-J."/>
            <person name="Ramirez L."/>
            <person name="Alfaro M."/>
            <person name="Sun H."/>
            <person name="Tritt A."/>
            <person name="Yoshinaga Y."/>
            <person name="Zwiers L.-H."/>
            <person name="Turgeon B."/>
            <person name="Goodwin S."/>
            <person name="Spatafora J."/>
            <person name="Crous P."/>
            <person name="Grigoriev I."/>
        </authorList>
    </citation>
    <scope>NUCLEOTIDE SEQUENCE</scope>
    <source>
        <strain evidence="1">CBS 525.71</strain>
    </source>
</reference>
<proteinExistence type="predicted"/>
<dbReference type="EMBL" id="MU006705">
    <property type="protein sequence ID" value="KAF2631275.1"/>
    <property type="molecule type" value="Genomic_DNA"/>
</dbReference>
<protein>
    <submittedName>
        <fullName evidence="1">Uncharacterized protein</fullName>
    </submittedName>
</protein>
<gene>
    <name evidence="1" type="ORF">BU25DRAFT_488674</name>
</gene>
<keyword evidence="2" id="KW-1185">Reference proteome</keyword>
<dbReference type="Proteomes" id="UP000799754">
    <property type="component" value="Unassembled WGS sequence"/>
</dbReference>
<name>A0ACB6SAF7_9PLEO</name>
<comment type="caution">
    <text evidence="1">The sequence shown here is derived from an EMBL/GenBank/DDBJ whole genome shotgun (WGS) entry which is preliminary data.</text>
</comment>
<evidence type="ECO:0000313" key="1">
    <source>
        <dbReference type="EMBL" id="KAF2631275.1"/>
    </source>
</evidence>
<accession>A0ACB6SAF7</accession>
<organism evidence="1 2">
    <name type="scientific">Macroventuria anomochaeta</name>
    <dbReference type="NCBI Taxonomy" id="301207"/>
    <lineage>
        <taxon>Eukaryota</taxon>
        <taxon>Fungi</taxon>
        <taxon>Dikarya</taxon>
        <taxon>Ascomycota</taxon>
        <taxon>Pezizomycotina</taxon>
        <taxon>Dothideomycetes</taxon>
        <taxon>Pleosporomycetidae</taxon>
        <taxon>Pleosporales</taxon>
        <taxon>Pleosporineae</taxon>
        <taxon>Didymellaceae</taxon>
        <taxon>Macroventuria</taxon>
    </lineage>
</organism>
<sequence>MPTPLVGELYPNARDIKLKDGNNPFELLTPQKWSTRKDGNVETCTMIRDGLTFLVKFAFLATRRVARLTNVGDVDLPAQLEMLCQYMHRNKTDAKGKGKMDSTNGQDAARPAGQHHAVMEPQPSGFTSLTAVSTRGTSSNTIFKDNTTQDSAQTSSQLFEAVVKQRKVKVEAGWVQNDKILEEEFKDLKARPADKETKRQKAKTELNE</sequence>